<dbReference type="GO" id="GO:0008483">
    <property type="term" value="F:transaminase activity"/>
    <property type="evidence" value="ECO:0007669"/>
    <property type="project" value="TreeGrafter"/>
</dbReference>
<dbReference type="InterPro" id="IPR015424">
    <property type="entry name" value="PyrdxlP-dep_Trfase"/>
</dbReference>
<proteinExistence type="predicted"/>
<evidence type="ECO:0008006" key="2">
    <source>
        <dbReference type="Google" id="ProtNLM"/>
    </source>
</evidence>
<dbReference type="GO" id="GO:0030170">
    <property type="term" value="F:pyridoxal phosphate binding"/>
    <property type="evidence" value="ECO:0007669"/>
    <property type="project" value="TreeGrafter"/>
</dbReference>
<comment type="caution">
    <text evidence="1">The sequence shown here is derived from an EMBL/GenBank/DDBJ whole genome shotgun (WGS) entry which is preliminary data.</text>
</comment>
<dbReference type="Gene3D" id="3.40.640.10">
    <property type="entry name" value="Type I PLP-dependent aspartate aminotransferase-like (Major domain)"/>
    <property type="match status" value="1"/>
</dbReference>
<sequence>MRIIPYGHQWVDENDIREIIKVLKSDWLTQGPKIKEFEDALCKYTGAKYGVAVSSGTAALHIACLAARIKPGDEVVTSPITFVASANCVLYCGGKPVFVDIQKDTVNIDPEEVKKKINSNTKAIIPVHFAG</sequence>
<evidence type="ECO:0000313" key="1">
    <source>
        <dbReference type="EMBL" id="GAG92164.1"/>
    </source>
</evidence>
<accession>X1B8Q7</accession>
<dbReference type="Pfam" id="PF01041">
    <property type="entry name" value="DegT_DnrJ_EryC1"/>
    <property type="match status" value="1"/>
</dbReference>
<reference evidence="1" key="1">
    <citation type="journal article" date="2014" name="Front. Microbiol.">
        <title>High frequency of phylogenetically diverse reductive dehalogenase-homologous genes in deep subseafloor sedimentary metagenomes.</title>
        <authorList>
            <person name="Kawai M."/>
            <person name="Futagami T."/>
            <person name="Toyoda A."/>
            <person name="Takaki Y."/>
            <person name="Nishi S."/>
            <person name="Hori S."/>
            <person name="Arai W."/>
            <person name="Tsubouchi T."/>
            <person name="Morono Y."/>
            <person name="Uchiyama I."/>
            <person name="Ito T."/>
            <person name="Fujiyama A."/>
            <person name="Inagaki F."/>
            <person name="Takami H."/>
        </authorList>
    </citation>
    <scope>NUCLEOTIDE SEQUENCE</scope>
    <source>
        <strain evidence="1">Expedition CK06-06</strain>
    </source>
</reference>
<dbReference type="AlphaFoldDB" id="X1B8Q7"/>
<dbReference type="SUPFAM" id="SSF53383">
    <property type="entry name" value="PLP-dependent transferases"/>
    <property type="match status" value="1"/>
</dbReference>
<dbReference type="InterPro" id="IPR015421">
    <property type="entry name" value="PyrdxlP-dep_Trfase_major"/>
</dbReference>
<dbReference type="PANTHER" id="PTHR30244">
    <property type="entry name" value="TRANSAMINASE"/>
    <property type="match status" value="1"/>
</dbReference>
<name>X1B8Q7_9ZZZZ</name>
<dbReference type="PANTHER" id="PTHR30244:SF34">
    <property type="entry name" value="DTDP-4-AMINO-4,6-DIDEOXYGALACTOSE TRANSAMINASE"/>
    <property type="match status" value="1"/>
</dbReference>
<feature type="non-terminal residue" evidence="1">
    <location>
        <position position="131"/>
    </location>
</feature>
<protein>
    <recommendedName>
        <fullName evidence="2">UDP-4-amino-4, 6-dideoxy-N-acetyl-beta-L-altrosamine transaminase</fullName>
    </recommendedName>
</protein>
<gene>
    <name evidence="1" type="ORF">S01H4_44558</name>
</gene>
<organism evidence="1">
    <name type="scientific">marine sediment metagenome</name>
    <dbReference type="NCBI Taxonomy" id="412755"/>
    <lineage>
        <taxon>unclassified sequences</taxon>
        <taxon>metagenomes</taxon>
        <taxon>ecological metagenomes</taxon>
    </lineage>
</organism>
<dbReference type="InterPro" id="IPR000653">
    <property type="entry name" value="DegT/StrS_aminotransferase"/>
</dbReference>
<dbReference type="GO" id="GO:0000271">
    <property type="term" value="P:polysaccharide biosynthetic process"/>
    <property type="evidence" value="ECO:0007669"/>
    <property type="project" value="TreeGrafter"/>
</dbReference>
<dbReference type="EMBL" id="BART01024716">
    <property type="protein sequence ID" value="GAG92164.1"/>
    <property type="molecule type" value="Genomic_DNA"/>
</dbReference>